<dbReference type="Pfam" id="PF07690">
    <property type="entry name" value="MFS_1"/>
    <property type="match status" value="1"/>
</dbReference>
<keyword evidence="2" id="KW-0813">Transport</keyword>
<feature type="transmembrane region" description="Helical" evidence="6">
    <location>
        <begin position="377"/>
        <end position="397"/>
    </location>
</feature>
<feature type="transmembrane region" description="Helical" evidence="6">
    <location>
        <begin position="314"/>
        <end position="336"/>
    </location>
</feature>
<keyword evidence="9" id="KW-1185">Reference proteome</keyword>
<sequence length="420" mass="45351">MANKNRWLIALSAIAIHLSIGSIYAYSVYQNPLNESLGWATTDVSLAFTIAIFFLGLSAAFFGKFVEKRGPRLSAIIAAILFGIGTVGAGFAIYIENYITFLIFFGFIGGLGLGFGYIAPVSTLVKWFPDRRGLATGMAVMGFGAGALITSPVANFLMNNVTIPMTFYILGTSYFLLMLLGGLYIAKPPEGWTPDGVEVEEEDNKEGGDLADLKANDAVKTLRFWLLWGMMFINISAGIMILSVASPMSQEITGATAATAATVVGIMGFFNGGGRIVWSSASDYMGRANTFLVFFIIQVAAFFLLPYISNVILFSILLFLIVSCYGGGFACLPAFIGDLFGTKQLGAIHGYLLTSWSIAGVVGPMIVSNIYEFTGSYITTFYVFVGFLIVALILSIFMKRNISKVREESNEPVNPEPSPQ</sequence>
<reference evidence="8 9" key="1">
    <citation type="submission" date="2018-10" db="EMBL/GenBank/DDBJ databases">
        <title>Draft genome sequence of Bacillus salarius IM0101, isolated from a hypersaline soil in Inner Mongolia, China.</title>
        <authorList>
            <person name="Yamprayoonswat W."/>
            <person name="Boonvisut S."/>
            <person name="Jumpathong W."/>
            <person name="Sittihan S."/>
            <person name="Ruangsuj P."/>
            <person name="Wanthongcharoen S."/>
            <person name="Thongpramul N."/>
            <person name="Pimmason S."/>
            <person name="Yu B."/>
            <person name="Yasawong M."/>
        </authorList>
    </citation>
    <scope>NUCLEOTIDE SEQUENCE [LARGE SCALE GENOMIC DNA]</scope>
    <source>
        <strain evidence="8 9">IM0101</strain>
    </source>
</reference>
<dbReference type="Proteomes" id="UP000275076">
    <property type="component" value="Unassembled WGS sequence"/>
</dbReference>
<evidence type="ECO:0000256" key="6">
    <source>
        <dbReference type="SAM" id="Phobius"/>
    </source>
</evidence>
<evidence type="ECO:0000313" key="8">
    <source>
        <dbReference type="EMBL" id="RSL32355.1"/>
    </source>
</evidence>
<feature type="transmembrane region" description="Helical" evidence="6">
    <location>
        <begin position="252"/>
        <end position="270"/>
    </location>
</feature>
<keyword evidence="4 6" id="KW-1133">Transmembrane helix</keyword>
<feature type="transmembrane region" description="Helical" evidence="6">
    <location>
        <begin position="133"/>
        <end position="154"/>
    </location>
</feature>
<accession>A0A428N1M1</accession>
<keyword evidence="3 6" id="KW-0812">Transmembrane</keyword>
<feature type="domain" description="Major facilitator superfamily (MFS) profile" evidence="7">
    <location>
        <begin position="5"/>
        <end position="403"/>
    </location>
</feature>
<evidence type="ECO:0000259" key="7">
    <source>
        <dbReference type="PROSITE" id="PS50850"/>
    </source>
</evidence>
<dbReference type="PROSITE" id="PS50850">
    <property type="entry name" value="MFS"/>
    <property type="match status" value="1"/>
</dbReference>
<dbReference type="GO" id="GO:0005886">
    <property type="term" value="C:plasma membrane"/>
    <property type="evidence" value="ECO:0007669"/>
    <property type="project" value="UniProtKB-SubCell"/>
</dbReference>
<comment type="subcellular location">
    <subcellularLocation>
        <location evidence="1">Cell membrane</location>
        <topology evidence="1">Multi-pass membrane protein</topology>
    </subcellularLocation>
</comment>
<feature type="transmembrane region" description="Helical" evidence="6">
    <location>
        <begin position="46"/>
        <end position="66"/>
    </location>
</feature>
<evidence type="ECO:0000256" key="3">
    <source>
        <dbReference type="ARBA" id="ARBA00022692"/>
    </source>
</evidence>
<gene>
    <name evidence="8" type="ORF">D7Z54_15780</name>
</gene>
<dbReference type="EMBL" id="RBVX01000015">
    <property type="protein sequence ID" value="RSL32355.1"/>
    <property type="molecule type" value="Genomic_DNA"/>
</dbReference>
<feature type="transmembrane region" description="Helical" evidence="6">
    <location>
        <begin position="101"/>
        <end position="121"/>
    </location>
</feature>
<feature type="transmembrane region" description="Helical" evidence="6">
    <location>
        <begin position="224"/>
        <end position="246"/>
    </location>
</feature>
<dbReference type="PANTHER" id="PTHR11360:SF317">
    <property type="entry name" value="MAJOR FACILITATOR SUPERFAMILY (MFS) PROFILE DOMAIN-CONTAINING PROTEIN-RELATED"/>
    <property type="match status" value="1"/>
</dbReference>
<evidence type="ECO:0000256" key="4">
    <source>
        <dbReference type="ARBA" id="ARBA00022989"/>
    </source>
</evidence>
<feature type="transmembrane region" description="Helical" evidence="6">
    <location>
        <begin position="7"/>
        <end position="26"/>
    </location>
</feature>
<dbReference type="InterPro" id="IPR011701">
    <property type="entry name" value="MFS"/>
</dbReference>
<keyword evidence="5 6" id="KW-0472">Membrane</keyword>
<evidence type="ECO:0000256" key="5">
    <source>
        <dbReference type="ARBA" id="ARBA00023136"/>
    </source>
</evidence>
<dbReference type="InterPro" id="IPR020846">
    <property type="entry name" value="MFS_dom"/>
</dbReference>
<proteinExistence type="predicted"/>
<dbReference type="GO" id="GO:0022857">
    <property type="term" value="F:transmembrane transporter activity"/>
    <property type="evidence" value="ECO:0007669"/>
    <property type="project" value="InterPro"/>
</dbReference>
<comment type="caution">
    <text evidence="8">The sequence shown here is derived from an EMBL/GenBank/DDBJ whole genome shotgun (WGS) entry which is preliminary data.</text>
</comment>
<dbReference type="PANTHER" id="PTHR11360">
    <property type="entry name" value="MONOCARBOXYLATE TRANSPORTER"/>
    <property type="match status" value="1"/>
</dbReference>
<feature type="transmembrane region" description="Helical" evidence="6">
    <location>
        <begin position="166"/>
        <end position="186"/>
    </location>
</feature>
<dbReference type="AlphaFoldDB" id="A0A428N1M1"/>
<dbReference type="InterPro" id="IPR036259">
    <property type="entry name" value="MFS_trans_sf"/>
</dbReference>
<dbReference type="OrthoDB" id="9793415at2"/>
<evidence type="ECO:0000313" key="9">
    <source>
        <dbReference type="Proteomes" id="UP000275076"/>
    </source>
</evidence>
<dbReference type="SUPFAM" id="SSF103473">
    <property type="entry name" value="MFS general substrate transporter"/>
    <property type="match status" value="1"/>
</dbReference>
<feature type="transmembrane region" description="Helical" evidence="6">
    <location>
        <begin position="73"/>
        <end position="95"/>
    </location>
</feature>
<dbReference type="RefSeq" id="WP_125556825.1">
    <property type="nucleotide sequence ID" value="NZ_RBVX01000015.1"/>
</dbReference>
<dbReference type="Gene3D" id="1.20.1250.20">
    <property type="entry name" value="MFS general substrate transporter like domains"/>
    <property type="match status" value="2"/>
</dbReference>
<evidence type="ECO:0000256" key="1">
    <source>
        <dbReference type="ARBA" id="ARBA00004651"/>
    </source>
</evidence>
<dbReference type="CDD" id="cd17353">
    <property type="entry name" value="MFS_OFA_like"/>
    <property type="match status" value="1"/>
</dbReference>
<feature type="transmembrane region" description="Helical" evidence="6">
    <location>
        <begin position="348"/>
        <end position="371"/>
    </location>
</feature>
<organism evidence="8 9">
    <name type="scientific">Salibacterium salarium</name>
    <dbReference type="NCBI Taxonomy" id="284579"/>
    <lineage>
        <taxon>Bacteria</taxon>
        <taxon>Bacillati</taxon>
        <taxon>Bacillota</taxon>
        <taxon>Bacilli</taxon>
        <taxon>Bacillales</taxon>
        <taxon>Bacillaceae</taxon>
    </lineage>
</organism>
<feature type="transmembrane region" description="Helical" evidence="6">
    <location>
        <begin position="291"/>
        <end position="308"/>
    </location>
</feature>
<evidence type="ECO:0000256" key="2">
    <source>
        <dbReference type="ARBA" id="ARBA00022448"/>
    </source>
</evidence>
<dbReference type="InterPro" id="IPR050327">
    <property type="entry name" value="Proton-linked_MCT"/>
</dbReference>
<name>A0A428N1M1_9BACI</name>
<protein>
    <submittedName>
        <fullName evidence="8">MFS transporter</fullName>
    </submittedName>
</protein>